<evidence type="ECO:0000259" key="2">
    <source>
        <dbReference type="Pfam" id="PF00924"/>
    </source>
</evidence>
<gene>
    <name evidence="3" type="ORF">KUV50_04315</name>
</gene>
<evidence type="ECO:0000313" key="3">
    <source>
        <dbReference type="EMBL" id="MBY5957348.1"/>
    </source>
</evidence>
<dbReference type="PANTHER" id="PTHR30221:SF8">
    <property type="entry name" value="SMALL-CONDUCTANCE MECHANOSENSITIVE CHANNEL"/>
    <property type="match status" value="1"/>
</dbReference>
<dbReference type="Pfam" id="PF00924">
    <property type="entry name" value="MS_channel_2nd"/>
    <property type="match status" value="1"/>
</dbReference>
<dbReference type="Proteomes" id="UP000753961">
    <property type="component" value="Unassembled WGS sequence"/>
</dbReference>
<protein>
    <submittedName>
        <fullName evidence="3">Mechanosensitive ion channel family protein</fullName>
    </submittedName>
</protein>
<keyword evidence="4" id="KW-1185">Reference proteome</keyword>
<feature type="transmembrane region" description="Helical" evidence="1">
    <location>
        <begin position="49"/>
        <end position="68"/>
    </location>
</feature>
<dbReference type="InterPro" id="IPR010920">
    <property type="entry name" value="LSM_dom_sf"/>
</dbReference>
<reference evidence="3" key="1">
    <citation type="submission" date="2021-06" db="EMBL/GenBank/DDBJ databases">
        <title>44 bacteria genomes isolated from Dapeng, Shenzhen.</title>
        <authorList>
            <person name="Zheng W."/>
            <person name="Yu S."/>
            <person name="Huang Y."/>
        </authorList>
    </citation>
    <scope>NUCLEOTIDE SEQUENCE</scope>
    <source>
        <strain evidence="3">DP5N28-2</strain>
    </source>
</reference>
<evidence type="ECO:0000313" key="4">
    <source>
        <dbReference type="Proteomes" id="UP000753961"/>
    </source>
</evidence>
<dbReference type="SUPFAM" id="SSF50182">
    <property type="entry name" value="Sm-like ribonucleoproteins"/>
    <property type="match status" value="1"/>
</dbReference>
<name>A0A953HSZ1_9BACT</name>
<evidence type="ECO:0000256" key="1">
    <source>
        <dbReference type="SAM" id="Phobius"/>
    </source>
</evidence>
<dbReference type="InterPro" id="IPR045275">
    <property type="entry name" value="MscS_archaea/bacteria_type"/>
</dbReference>
<dbReference type="PANTHER" id="PTHR30221">
    <property type="entry name" value="SMALL-CONDUCTANCE MECHANOSENSITIVE CHANNEL"/>
    <property type="match status" value="1"/>
</dbReference>
<feature type="transmembrane region" description="Helical" evidence="1">
    <location>
        <begin position="74"/>
        <end position="92"/>
    </location>
</feature>
<sequence length="166" mass="19134">MNLIEFKILETVIAIALFIAIRIAIFKLIDRIVIKNLLQKSRGKITKKIIQFILLTITFLFILTVWGIDHSELFLFMASVLTVIGIALFAQWSHLSNITSGLIIFFNHSAKLEDNISIIDKDYEVEGRISDIGLFFIKLKTKEDEEVSLPNNIFLQKMIKRNPARR</sequence>
<feature type="transmembrane region" description="Helical" evidence="1">
    <location>
        <begin position="12"/>
        <end position="29"/>
    </location>
</feature>
<dbReference type="GO" id="GO:0008381">
    <property type="term" value="F:mechanosensitive monoatomic ion channel activity"/>
    <property type="evidence" value="ECO:0007669"/>
    <property type="project" value="InterPro"/>
</dbReference>
<proteinExistence type="predicted"/>
<accession>A0A953HSZ1</accession>
<organism evidence="3 4">
    <name type="scientific">Membranihabitans marinus</name>
    <dbReference type="NCBI Taxonomy" id="1227546"/>
    <lineage>
        <taxon>Bacteria</taxon>
        <taxon>Pseudomonadati</taxon>
        <taxon>Bacteroidota</taxon>
        <taxon>Saprospiria</taxon>
        <taxon>Saprospirales</taxon>
        <taxon>Saprospiraceae</taxon>
        <taxon>Membranihabitans</taxon>
    </lineage>
</organism>
<dbReference type="InterPro" id="IPR006685">
    <property type="entry name" value="MscS_channel_2nd"/>
</dbReference>
<dbReference type="GO" id="GO:0016020">
    <property type="term" value="C:membrane"/>
    <property type="evidence" value="ECO:0007669"/>
    <property type="project" value="InterPro"/>
</dbReference>
<keyword evidence="1" id="KW-0812">Transmembrane</keyword>
<dbReference type="AlphaFoldDB" id="A0A953HSZ1"/>
<comment type="caution">
    <text evidence="3">The sequence shown here is derived from an EMBL/GenBank/DDBJ whole genome shotgun (WGS) entry which is preliminary data.</text>
</comment>
<feature type="domain" description="Mechanosensitive ion channel MscS" evidence="2">
    <location>
        <begin position="95"/>
        <end position="159"/>
    </location>
</feature>
<dbReference type="RefSeq" id="WP_222578867.1">
    <property type="nucleotide sequence ID" value="NZ_JAHVHU010000004.1"/>
</dbReference>
<keyword evidence="1" id="KW-0472">Membrane</keyword>
<dbReference type="EMBL" id="JAHVHU010000004">
    <property type="protein sequence ID" value="MBY5957348.1"/>
    <property type="molecule type" value="Genomic_DNA"/>
</dbReference>
<dbReference type="Gene3D" id="1.10.287.1260">
    <property type="match status" value="1"/>
</dbReference>
<keyword evidence="1" id="KW-1133">Transmembrane helix</keyword>